<dbReference type="AlphaFoldDB" id="A0A4R2IQL8"/>
<keyword evidence="4" id="KW-1185">Reference proteome</keyword>
<feature type="signal peptide" evidence="2">
    <location>
        <begin position="1"/>
        <end position="20"/>
    </location>
</feature>
<gene>
    <name evidence="3" type="ORF">EV646_107354</name>
</gene>
<name>A0A4R2IQL8_9ACTN</name>
<dbReference type="Proteomes" id="UP000295573">
    <property type="component" value="Unassembled WGS sequence"/>
</dbReference>
<keyword evidence="2" id="KW-0732">Signal</keyword>
<evidence type="ECO:0000313" key="3">
    <source>
        <dbReference type="EMBL" id="TCO46329.1"/>
    </source>
</evidence>
<comment type="caution">
    <text evidence="3">The sequence shown here is derived from an EMBL/GenBank/DDBJ whole genome shotgun (WGS) entry which is preliminary data.</text>
</comment>
<evidence type="ECO:0000256" key="2">
    <source>
        <dbReference type="SAM" id="SignalP"/>
    </source>
</evidence>
<feature type="chain" id="PRO_5039004852" evidence="2">
    <location>
        <begin position="21"/>
        <end position="84"/>
    </location>
</feature>
<proteinExistence type="predicted"/>
<reference evidence="3 4" key="1">
    <citation type="journal article" date="2015" name="Stand. Genomic Sci.">
        <title>Genomic Encyclopedia of Bacterial and Archaeal Type Strains, Phase III: the genomes of soil and plant-associated and newly described type strains.</title>
        <authorList>
            <person name="Whitman W.B."/>
            <person name="Woyke T."/>
            <person name="Klenk H.P."/>
            <person name="Zhou Y."/>
            <person name="Lilburn T.G."/>
            <person name="Beck B.J."/>
            <person name="De Vos P."/>
            <person name="Vandamme P."/>
            <person name="Eisen J.A."/>
            <person name="Garrity G."/>
            <person name="Hugenholtz P."/>
            <person name="Kyrpides N.C."/>
        </authorList>
    </citation>
    <scope>NUCLEOTIDE SEQUENCE [LARGE SCALE GENOMIC DNA]</scope>
    <source>
        <strain evidence="3 4">VKM Ac-2541</strain>
    </source>
</reference>
<accession>A0A4R2IQL8</accession>
<sequence length="84" mass="8626">MRPRPALFALLSCLAVAALAAPSAATAVPPNEPQAVLATDTDGDSLPDTWETSGYDANGDGTIDVNLPAMGANPTKKDLFVELD</sequence>
<dbReference type="EMBL" id="SLWR01000007">
    <property type="protein sequence ID" value="TCO46329.1"/>
    <property type="molecule type" value="Genomic_DNA"/>
</dbReference>
<feature type="region of interest" description="Disordered" evidence="1">
    <location>
        <begin position="24"/>
        <end position="47"/>
    </location>
</feature>
<organism evidence="3 4">
    <name type="scientific">Kribbella antiqua</name>
    <dbReference type="NCBI Taxonomy" id="2512217"/>
    <lineage>
        <taxon>Bacteria</taxon>
        <taxon>Bacillati</taxon>
        <taxon>Actinomycetota</taxon>
        <taxon>Actinomycetes</taxon>
        <taxon>Propionibacteriales</taxon>
        <taxon>Kribbellaceae</taxon>
        <taxon>Kribbella</taxon>
    </lineage>
</organism>
<evidence type="ECO:0000313" key="4">
    <source>
        <dbReference type="Proteomes" id="UP000295573"/>
    </source>
</evidence>
<dbReference type="RefSeq" id="WP_241996231.1">
    <property type="nucleotide sequence ID" value="NZ_SLWR01000007.1"/>
</dbReference>
<evidence type="ECO:0000256" key="1">
    <source>
        <dbReference type="SAM" id="MobiDB-lite"/>
    </source>
</evidence>
<protein>
    <submittedName>
        <fullName evidence="3">Uncharacterized protein</fullName>
    </submittedName>
</protein>